<sequence>MHYLLRNHDQEDLPERFKRFDLSLAKEKSTISVTEHTPQPRPSLSPYFIPDPEKNVENMSVTSRTIFAENSTFKPMLFEEPASRGQCRRDDIANIWFDSGANVRGGDTNMEDATMRLEKTRVRNRRLCWLRRLEEDNVILNNHNQQQQQQQQDNQHQHHDHHHHYHYVFNHHHHQHHYHYRRQHRHYYYYYYYTDTKI</sequence>
<name>A0A834N4G1_VESGE</name>
<keyword evidence="2" id="KW-1185">Reference proteome</keyword>
<dbReference type="EMBL" id="JACSDZ010000009">
    <property type="protein sequence ID" value="KAF7395450.1"/>
    <property type="molecule type" value="Genomic_DNA"/>
</dbReference>
<evidence type="ECO:0000313" key="2">
    <source>
        <dbReference type="Proteomes" id="UP000617340"/>
    </source>
</evidence>
<proteinExistence type="predicted"/>
<comment type="caution">
    <text evidence="1">The sequence shown here is derived from an EMBL/GenBank/DDBJ whole genome shotgun (WGS) entry which is preliminary data.</text>
</comment>
<organism evidence="1 2">
    <name type="scientific">Vespula germanica</name>
    <name type="common">German yellow jacket</name>
    <name type="synonym">Paravespula germanica</name>
    <dbReference type="NCBI Taxonomy" id="30212"/>
    <lineage>
        <taxon>Eukaryota</taxon>
        <taxon>Metazoa</taxon>
        <taxon>Ecdysozoa</taxon>
        <taxon>Arthropoda</taxon>
        <taxon>Hexapoda</taxon>
        <taxon>Insecta</taxon>
        <taxon>Pterygota</taxon>
        <taxon>Neoptera</taxon>
        <taxon>Endopterygota</taxon>
        <taxon>Hymenoptera</taxon>
        <taxon>Apocrita</taxon>
        <taxon>Aculeata</taxon>
        <taxon>Vespoidea</taxon>
        <taxon>Vespidae</taxon>
        <taxon>Vespinae</taxon>
        <taxon>Vespula</taxon>
    </lineage>
</organism>
<accession>A0A834N4G1</accession>
<dbReference type="Proteomes" id="UP000617340">
    <property type="component" value="Unassembled WGS sequence"/>
</dbReference>
<gene>
    <name evidence="1" type="ORF">HZH68_009500</name>
</gene>
<reference evidence="1" key="1">
    <citation type="journal article" date="2020" name="G3 (Bethesda)">
        <title>High-Quality Assemblies for Three Invasive Social Wasps from the &lt;i&gt;Vespula&lt;/i&gt; Genus.</title>
        <authorList>
            <person name="Harrop T.W.R."/>
            <person name="Guhlin J."/>
            <person name="McLaughlin G.M."/>
            <person name="Permina E."/>
            <person name="Stockwell P."/>
            <person name="Gilligan J."/>
            <person name="Le Lec M.F."/>
            <person name="Gruber M.A.M."/>
            <person name="Quinn O."/>
            <person name="Lovegrove M."/>
            <person name="Duncan E.J."/>
            <person name="Remnant E.J."/>
            <person name="Van Eeckhoven J."/>
            <person name="Graham B."/>
            <person name="Knapp R.A."/>
            <person name="Langford K.W."/>
            <person name="Kronenberg Z."/>
            <person name="Press M.O."/>
            <person name="Eacker S.M."/>
            <person name="Wilson-Rankin E.E."/>
            <person name="Purcell J."/>
            <person name="Lester P.J."/>
            <person name="Dearden P.K."/>
        </authorList>
    </citation>
    <scope>NUCLEOTIDE SEQUENCE</scope>
    <source>
        <strain evidence="1">Linc-1</strain>
    </source>
</reference>
<dbReference type="AlphaFoldDB" id="A0A834N4G1"/>
<protein>
    <submittedName>
        <fullName evidence="1">Uncharacterized protein</fullName>
    </submittedName>
</protein>
<evidence type="ECO:0000313" key="1">
    <source>
        <dbReference type="EMBL" id="KAF7395450.1"/>
    </source>
</evidence>